<sequence length="28" mass="3285">MQIDVRYHNLSICLLLLVPIQQFKKGTI</sequence>
<evidence type="ECO:0000313" key="1">
    <source>
        <dbReference type="EMBL" id="JAD57521.1"/>
    </source>
</evidence>
<reference evidence="1" key="1">
    <citation type="submission" date="2014-09" db="EMBL/GenBank/DDBJ databases">
        <authorList>
            <person name="Magalhaes I.L.F."/>
            <person name="Oliveira U."/>
            <person name="Santos F.R."/>
            <person name="Vidigal T.H.D.A."/>
            <person name="Brescovit A.D."/>
            <person name="Santos A.J."/>
        </authorList>
    </citation>
    <scope>NUCLEOTIDE SEQUENCE</scope>
    <source>
        <tissue evidence="1">Shoot tissue taken approximately 20 cm above the soil surface</tissue>
    </source>
</reference>
<accession>A0A0A9B2C7</accession>
<reference evidence="1" key="2">
    <citation type="journal article" date="2015" name="Data Brief">
        <title>Shoot transcriptome of the giant reed, Arundo donax.</title>
        <authorList>
            <person name="Barrero R.A."/>
            <person name="Guerrero F.D."/>
            <person name="Moolhuijzen P."/>
            <person name="Goolsby J.A."/>
            <person name="Tidwell J."/>
            <person name="Bellgard S.E."/>
            <person name="Bellgard M.I."/>
        </authorList>
    </citation>
    <scope>NUCLEOTIDE SEQUENCE</scope>
    <source>
        <tissue evidence="1">Shoot tissue taken approximately 20 cm above the soil surface</tissue>
    </source>
</reference>
<name>A0A0A9B2C7_ARUDO</name>
<protein>
    <submittedName>
        <fullName evidence="1">Uncharacterized protein</fullName>
    </submittedName>
</protein>
<dbReference type="EMBL" id="GBRH01240374">
    <property type="protein sequence ID" value="JAD57521.1"/>
    <property type="molecule type" value="Transcribed_RNA"/>
</dbReference>
<organism evidence="1">
    <name type="scientific">Arundo donax</name>
    <name type="common">Giant reed</name>
    <name type="synonym">Donax arundinaceus</name>
    <dbReference type="NCBI Taxonomy" id="35708"/>
    <lineage>
        <taxon>Eukaryota</taxon>
        <taxon>Viridiplantae</taxon>
        <taxon>Streptophyta</taxon>
        <taxon>Embryophyta</taxon>
        <taxon>Tracheophyta</taxon>
        <taxon>Spermatophyta</taxon>
        <taxon>Magnoliopsida</taxon>
        <taxon>Liliopsida</taxon>
        <taxon>Poales</taxon>
        <taxon>Poaceae</taxon>
        <taxon>PACMAD clade</taxon>
        <taxon>Arundinoideae</taxon>
        <taxon>Arundineae</taxon>
        <taxon>Arundo</taxon>
    </lineage>
</organism>
<dbReference type="AlphaFoldDB" id="A0A0A9B2C7"/>
<proteinExistence type="predicted"/>